<gene>
    <name evidence="2" type="ORF">MAR_019937</name>
</gene>
<sequence>MWKEMVALYFLVYLELLLYTATRWTKKSQFTNLDFREELLKDLNGRFSKKLYSVVNNMLPLCVADENCLGERPLTRNFPKVVYGCAVCLVHLCKERHVPYHEAVGAQKTAPAWP</sequence>
<evidence type="ECO:0000313" key="3">
    <source>
        <dbReference type="Proteomes" id="UP001164746"/>
    </source>
</evidence>
<dbReference type="Proteomes" id="UP001164746">
    <property type="component" value="Chromosome 5"/>
</dbReference>
<proteinExistence type="predicted"/>
<keyword evidence="3" id="KW-1185">Reference proteome</keyword>
<evidence type="ECO:0000256" key="1">
    <source>
        <dbReference type="SAM" id="Phobius"/>
    </source>
</evidence>
<organism evidence="2 3">
    <name type="scientific">Mya arenaria</name>
    <name type="common">Soft-shell clam</name>
    <dbReference type="NCBI Taxonomy" id="6604"/>
    <lineage>
        <taxon>Eukaryota</taxon>
        <taxon>Metazoa</taxon>
        <taxon>Spiralia</taxon>
        <taxon>Lophotrochozoa</taxon>
        <taxon>Mollusca</taxon>
        <taxon>Bivalvia</taxon>
        <taxon>Autobranchia</taxon>
        <taxon>Heteroconchia</taxon>
        <taxon>Euheterodonta</taxon>
        <taxon>Imparidentia</taxon>
        <taxon>Neoheterodontei</taxon>
        <taxon>Myida</taxon>
        <taxon>Myoidea</taxon>
        <taxon>Myidae</taxon>
        <taxon>Mya</taxon>
    </lineage>
</organism>
<dbReference type="EMBL" id="CP111016">
    <property type="protein sequence ID" value="WAR04568.1"/>
    <property type="molecule type" value="Genomic_DNA"/>
</dbReference>
<reference evidence="2" key="1">
    <citation type="submission" date="2022-11" db="EMBL/GenBank/DDBJ databases">
        <title>Centuries of genome instability and evolution in soft-shell clam transmissible cancer (bioRxiv).</title>
        <authorList>
            <person name="Hart S.F.M."/>
            <person name="Yonemitsu M.A."/>
            <person name="Giersch R.M."/>
            <person name="Beal B.F."/>
            <person name="Arriagada G."/>
            <person name="Davis B.W."/>
            <person name="Ostrander E.A."/>
            <person name="Goff S.P."/>
            <person name="Metzger M.J."/>
        </authorList>
    </citation>
    <scope>NUCLEOTIDE SEQUENCE</scope>
    <source>
        <strain evidence="2">MELC-2E11</strain>
        <tissue evidence="2">Siphon/mantle</tissue>
    </source>
</reference>
<keyword evidence="1" id="KW-0472">Membrane</keyword>
<keyword evidence="1" id="KW-1133">Transmembrane helix</keyword>
<protein>
    <submittedName>
        <fullName evidence="2">Uncharacterized protein</fullName>
    </submittedName>
</protein>
<evidence type="ECO:0000313" key="2">
    <source>
        <dbReference type="EMBL" id="WAR04568.1"/>
    </source>
</evidence>
<keyword evidence="1" id="KW-0812">Transmembrane</keyword>
<accession>A0ABY7E712</accession>
<name>A0ABY7E712_MYAAR</name>
<feature type="transmembrane region" description="Helical" evidence="1">
    <location>
        <begin position="6"/>
        <end position="22"/>
    </location>
</feature>